<gene>
    <name evidence="6" type="ORF">C2G38_1980457</name>
</gene>
<dbReference type="InterPro" id="IPR010061">
    <property type="entry name" value="MeMal-semiAld_DH"/>
</dbReference>
<dbReference type="PROSITE" id="PS00070">
    <property type="entry name" value="ALDEHYDE_DEHYDR_CYS"/>
    <property type="match status" value="1"/>
</dbReference>
<reference evidence="6 7" key="1">
    <citation type="submission" date="2018-06" db="EMBL/GenBank/DDBJ databases">
        <title>Comparative genomics reveals the genomic features of Rhizophagus irregularis, R. cerebriforme, R. diaphanum and Gigaspora rosea, and their symbiotic lifestyle signature.</title>
        <authorList>
            <person name="Morin E."/>
            <person name="San Clemente H."/>
            <person name="Chen E.C.H."/>
            <person name="De La Providencia I."/>
            <person name="Hainaut M."/>
            <person name="Kuo A."/>
            <person name="Kohler A."/>
            <person name="Murat C."/>
            <person name="Tang N."/>
            <person name="Roy S."/>
            <person name="Loubradou J."/>
            <person name="Henrissat B."/>
            <person name="Grigoriev I.V."/>
            <person name="Corradi N."/>
            <person name="Roux C."/>
            <person name="Martin F.M."/>
        </authorList>
    </citation>
    <scope>NUCLEOTIDE SEQUENCE [LARGE SCALE GENOMIC DNA]</scope>
    <source>
        <strain evidence="6 7">DAOM 194757</strain>
    </source>
</reference>
<dbReference type="EC" id="1.2.1.27" evidence="2"/>
<keyword evidence="7" id="KW-1185">Reference proteome</keyword>
<dbReference type="InterPro" id="IPR016162">
    <property type="entry name" value="Ald_DH_N"/>
</dbReference>
<dbReference type="GO" id="GO:0004491">
    <property type="term" value="F:methylmalonate-semialdehyde dehydrogenase (acylating, NAD) activity"/>
    <property type="evidence" value="ECO:0007669"/>
    <property type="project" value="UniProtKB-EC"/>
</dbReference>
<evidence type="ECO:0000256" key="3">
    <source>
        <dbReference type="ARBA" id="ARBA00023002"/>
    </source>
</evidence>
<dbReference type="GO" id="GO:0006574">
    <property type="term" value="P:L-valine catabolic process"/>
    <property type="evidence" value="ECO:0007669"/>
    <property type="project" value="TreeGrafter"/>
</dbReference>
<dbReference type="Gene3D" id="3.40.309.10">
    <property type="entry name" value="Aldehyde Dehydrogenase, Chain A, domain 2"/>
    <property type="match status" value="1"/>
</dbReference>
<dbReference type="SUPFAM" id="SSF53720">
    <property type="entry name" value="ALDH-like"/>
    <property type="match status" value="1"/>
</dbReference>
<proteinExistence type="inferred from homology"/>
<comment type="caution">
    <text evidence="6">The sequence shown here is derived from an EMBL/GenBank/DDBJ whole genome shotgun (WGS) entry which is preliminary data.</text>
</comment>
<organism evidence="6 7">
    <name type="scientific">Gigaspora rosea</name>
    <dbReference type="NCBI Taxonomy" id="44941"/>
    <lineage>
        <taxon>Eukaryota</taxon>
        <taxon>Fungi</taxon>
        <taxon>Fungi incertae sedis</taxon>
        <taxon>Mucoromycota</taxon>
        <taxon>Glomeromycotina</taxon>
        <taxon>Glomeromycetes</taxon>
        <taxon>Diversisporales</taxon>
        <taxon>Gigasporaceae</taxon>
        <taxon>Gigaspora</taxon>
    </lineage>
</organism>
<dbReference type="FunFam" id="3.40.605.10:FF:000003">
    <property type="entry name" value="Methylmalonate-semialdehyde dehydrogenase [acylating]"/>
    <property type="match status" value="1"/>
</dbReference>
<dbReference type="Pfam" id="PF00171">
    <property type="entry name" value="Aldedh"/>
    <property type="match status" value="1"/>
</dbReference>
<evidence type="ECO:0000259" key="5">
    <source>
        <dbReference type="Pfam" id="PF00171"/>
    </source>
</evidence>
<dbReference type="PANTHER" id="PTHR43866:SF3">
    <property type="entry name" value="METHYLMALONATE-SEMIALDEHYDE DEHYDROGENASE [ACYLATING], MITOCHONDRIAL"/>
    <property type="match status" value="1"/>
</dbReference>
<evidence type="ECO:0000313" key="6">
    <source>
        <dbReference type="EMBL" id="RIB09983.1"/>
    </source>
</evidence>
<keyword evidence="3" id="KW-0560">Oxidoreductase</keyword>
<dbReference type="GO" id="GO:0005739">
    <property type="term" value="C:mitochondrion"/>
    <property type="evidence" value="ECO:0007669"/>
    <property type="project" value="TreeGrafter"/>
</dbReference>
<dbReference type="NCBIfam" id="TIGR01722">
    <property type="entry name" value="MMSDH"/>
    <property type="match status" value="1"/>
</dbReference>
<dbReference type="STRING" id="44941.A0A397URB0"/>
<evidence type="ECO:0000256" key="2">
    <source>
        <dbReference type="ARBA" id="ARBA00013048"/>
    </source>
</evidence>
<dbReference type="InterPro" id="IPR016160">
    <property type="entry name" value="Ald_DH_CS_CYS"/>
</dbReference>
<dbReference type="EMBL" id="QKWP01001303">
    <property type="protein sequence ID" value="RIB09983.1"/>
    <property type="molecule type" value="Genomic_DNA"/>
</dbReference>
<sequence>MFRQVISSKFANHAERIRVIRTFSTSIRSLQPVTPVNSLTIKRTTPLFINGEFVESKTDKWIPLYNPATNDLVTLVPETTPEELKAAADTAAEAFKTWRKSSILSRQRILLDFQLLIREHTDKIAKSITEEQGKTLADAKGDVLRGRQVVETACGITNLLMGERLAVATDMDTYTIREPLGVTAGICPFNFPAMIPLWMFPLSIAAGNTMIIKPSERDPGAALILAQLAKEAGVPNGVLNVVHGSIDTVNFICDNEHIKAISFVGSDRAGKYIYKRGTANGKRVQANLGAKNHGVVMPDANKNYTLNQLAGSAFGAAGQRCMALSTVVLVGEAKEWLPELVERASKLKISGGMEPDTDLGPLITRQAKERVENLIQSGVDQGAKLILDGRNPVVPEKYKNGNFVGPTILADVKPHMDCYKEEIFGPVLVALNVDTLDDAIGLINNNPYGNGTAIFTSNGSNARYFTTSIEVGQIGVNVPIPVPLPMFSFTGNKASIQGDVNFCKYFLSGLQFYTQTKTVTALWRHEDVDHTKSAVTMVSKKFFCHLFLIILH</sequence>
<evidence type="ECO:0000256" key="4">
    <source>
        <dbReference type="ARBA" id="ARBA00023027"/>
    </source>
</evidence>
<dbReference type="FunFam" id="3.40.309.10:FF:000002">
    <property type="entry name" value="Methylmalonate-semialdehyde dehydrogenase (Acylating)"/>
    <property type="match status" value="1"/>
</dbReference>
<dbReference type="InterPro" id="IPR015590">
    <property type="entry name" value="Aldehyde_DH_dom"/>
</dbReference>
<dbReference type="Gene3D" id="3.40.605.10">
    <property type="entry name" value="Aldehyde Dehydrogenase, Chain A, domain 1"/>
    <property type="match status" value="1"/>
</dbReference>
<dbReference type="OrthoDB" id="310895at2759"/>
<evidence type="ECO:0000256" key="1">
    <source>
        <dbReference type="ARBA" id="ARBA00009986"/>
    </source>
</evidence>
<dbReference type="AlphaFoldDB" id="A0A397URB0"/>
<dbReference type="PANTHER" id="PTHR43866">
    <property type="entry name" value="MALONATE-SEMIALDEHYDE DEHYDROGENASE"/>
    <property type="match status" value="1"/>
</dbReference>
<dbReference type="GO" id="GO:0006210">
    <property type="term" value="P:thymine catabolic process"/>
    <property type="evidence" value="ECO:0007669"/>
    <property type="project" value="TreeGrafter"/>
</dbReference>
<comment type="similarity">
    <text evidence="1">Belongs to the aldehyde dehydrogenase family.</text>
</comment>
<keyword evidence="4" id="KW-0520">NAD</keyword>
<accession>A0A397URB0</accession>
<dbReference type="CDD" id="cd07085">
    <property type="entry name" value="ALDH_F6_MMSDH"/>
    <property type="match status" value="1"/>
</dbReference>
<name>A0A397URB0_9GLOM</name>
<evidence type="ECO:0000313" key="7">
    <source>
        <dbReference type="Proteomes" id="UP000266673"/>
    </source>
</evidence>
<dbReference type="Proteomes" id="UP000266673">
    <property type="component" value="Unassembled WGS sequence"/>
</dbReference>
<dbReference type="InterPro" id="IPR016161">
    <property type="entry name" value="Ald_DH/histidinol_DH"/>
</dbReference>
<protein>
    <recommendedName>
        <fullName evidence="2">methylmalonate-semialdehyde dehydrogenase (CoA acylating)</fullName>
        <ecNumber evidence="2">1.2.1.27</ecNumber>
    </recommendedName>
</protein>
<dbReference type="InterPro" id="IPR016163">
    <property type="entry name" value="Ald_DH_C"/>
</dbReference>
<feature type="domain" description="Aldehyde dehydrogenase" evidence="5">
    <location>
        <begin position="53"/>
        <end position="519"/>
    </location>
</feature>